<sequence length="1023" mass="107079">MVAPTRFHRPVSPTERLYLSTREVAPPFAIQLVVEGDGEIDTDDVRAAVAIASHACPGARLVLEDDRWVDSGTPPRVEQLTGRVDWDALDTDPVLHRPIGPGPEATTEVVVLRAAGNKGTTVIFRAFHGVMDAGGMSIWVGDVFRILRGEEPLGAPDVDADSDLVARLGASGAPTRLVPTRPSPFGRAAPGGGPVFLLRHRSVAARVPAVVAKVAAVIAEHCADTARIMVPVDLRRHDPGIRSTANLALPLFLDVAPGQGWDEVNAQLLAGMVERRELNEMEGGGLSAIPQPVTRGILRAAHAIGARTGRNVVSGIVSHAGQVDLEQFSLPGFEPVSVRAVPSPTGLVPVSVALVEHRGSTEITVSARGGRGVAEQLDELLDEMVDAVSRGAGDRPVAAARPVVPALPLRAGAVTTPGGATAVEMFRRHARVTPDAVAVTAPGGPVTYGELDLSSDTVAAELIRRGIGRGDVVAVLADRTVAGAAAQLGVMKAGAAFLPLDRRHPAARIRATIDDSGAALILVERDHLELAGPGVTVVLEEVLADPGEAAVAPPDLPDVEPQDIAYVTYTSGSTGRPKGVLVPHAGVVNFVRSATDWYRLGPETRFAHYHTPAADMACAAFFCALLTGGAVTLLPDDVSPVSLRHMFVDSGANTFLLTPSLMSTIVRLDIEAPPVRTVIIGGEKLYPSLAEQAREFFGAGPKIVNSYGPTELSIVCTTYDLDDARTPDAPAAESVPIGHASSDTPVFLLDESGRSVPVGEVGELYFGGPQVAAGYLGRPELTAERFVSVAGERTYRTGDLARVLEGGLLEFVGRADDQVKIRGNRIEPGEVQAVLETYPDVAACAVVPRKRAGGAEPMLVAYVVPKTVVSPSGGVPEFAVVDARDFLSGRLPSFMIPAAIVAVPALPVTLNGKLDLAALPLPVAAEGHTSTGGGDELPAEEWAATARIWADVLRVDVRVLTEDSDFFVLGGDSLAAVEMLARVSRTTVGAEREARFVAGLEGFAHRLTLGRVHAAALAARGEC</sequence>
<dbReference type="PROSITE" id="PS00455">
    <property type="entry name" value="AMP_BINDING"/>
    <property type="match status" value="1"/>
</dbReference>
<dbReference type="Gene3D" id="3.40.50.12780">
    <property type="entry name" value="N-terminal domain of ligase-like"/>
    <property type="match status" value="1"/>
</dbReference>
<dbReference type="PANTHER" id="PTHR45527:SF1">
    <property type="entry name" value="FATTY ACID SYNTHASE"/>
    <property type="match status" value="1"/>
</dbReference>
<dbReference type="InterPro" id="IPR036736">
    <property type="entry name" value="ACP-like_sf"/>
</dbReference>
<dbReference type="InterPro" id="IPR045851">
    <property type="entry name" value="AMP-bd_C_sf"/>
</dbReference>
<dbReference type="Pfam" id="PF00501">
    <property type="entry name" value="AMP-binding"/>
    <property type="match status" value="1"/>
</dbReference>
<dbReference type="SUPFAM" id="SSF56801">
    <property type="entry name" value="Acetyl-CoA synthetase-like"/>
    <property type="match status" value="1"/>
</dbReference>
<dbReference type="PANTHER" id="PTHR45527">
    <property type="entry name" value="NONRIBOSOMAL PEPTIDE SYNTHETASE"/>
    <property type="match status" value="1"/>
</dbReference>
<dbReference type="NCBIfam" id="TIGR01733">
    <property type="entry name" value="AA-adenyl-dom"/>
    <property type="match status" value="1"/>
</dbReference>
<dbReference type="InterPro" id="IPR025110">
    <property type="entry name" value="AMP-bd_C"/>
</dbReference>
<dbReference type="OrthoDB" id="3691933at2"/>
<dbReference type="Pfam" id="PF13193">
    <property type="entry name" value="AMP-binding_C"/>
    <property type="match status" value="1"/>
</dbReference>
<dbReference type="SUPFAM" id="SSF52777">
    <property type="entry name" value="CoA-dependent acyltransferases"/>
    <property type="match status" value="1"/>
</dbReference>
<dbReference type="GO" id="GO:0044550">
    <property type="term" value="P:secondary metabolite biosynthetic process"/>
    <property type="evidence" value="ECO:0007669"/>
    <property type="project" value="TreeGrafter"/>
</dbReference>
<dbReference type="InterPro" id="IPR010071">
    <property type="entry name" value="AA_adenyl_dom"/>
</dbReference>
<dbReference type="GO" id="GO:0043041">
    <property type="term" value="P:amino acid activation for nonribosomal peptide biosynthetic process"/>
    <property type="evidence" value="ECO:0007669"/>
    <property type="project" value="TreeGrafter"/>
</dbReference>
<dbReference type="SUPFAM" id="SSF47336">
    <property type="entry name" value="ACP-like"/>
    <property type="match status" value="1"/>
</dbReference>
<dbReference type="CDD" id="cd05930">
    <property type="entry name" value="A_NRPS"/>
    <property type="match status" value="1"/>
</dbReference>
<dbReference type="InterPro" id="IPR000873">
    <property type="entry name" value="AMP-dep_synth/lig_dom"/>
</dbReference>
<dbReference type="AlphaFoldDB" id="A0A1G8L6E0"/>
<accession>A0A1G8L6E0</accession>
<name>A0A1G8L6E0_9NOCA</name>
<evidence type="ECO:0000313" key="1">
    <source>
        <dbReference type="EMBL" id="SDI51222.1"/>
    </source>
</evidence>
<dbReference type="InterPro" id="IPR042099">
    <property type="entry name" value="ANL_N_sf"/>
</dbReference>
<evidence type="ECO:0000313" key="2">
    <source>
        <dbReference type="Proteomes" id="UP000183263"/>
    </source>
</evidence>
<protein>
    <submittedName>
        <fullName evidence="1">Amino acid adenylation domain-containing protein</fullName>
    </submittedName>
</protein>
<dbReference type="Gene3D" id="1.10.1200.10">
    <property type="entry name" value="ACP-like"/>
    <property type="match status" value="1"/>
</dbReference>
<keyword evidence="2" id="KW-1185">Reference proteome</keyword>
<dbReference type="Gene3D" id="3.30.300.30">
    <property type="match status" value="1"/>
</dbReference>
<dbReference type="GO" id="GO:0031177">
    <property type="term" value="F:phosphopantetheine binding"/>
    <property type="evidence" value="ECO:0007669"/>
    <property type="project" value="TreeGrafter"/>
</dbReference>
<dbReference type="RefSeq" id="WP_072738533.1">
    <property type="nucleotide sequence ID" value="NZ_CP048813.1"/>
</dbReference>
<dbReference type="Pfam" id="PF00550">
    <property type="entry name" value="PP-binding"/>
    <property type="match status" value="1"/>
</dbReference>
<dbReference type="InterPro" id="IPR009081">
    <property type="entry name" value="PP-bd_ACP"/>
</dbReference>
<reference evidence="1 2" key="1">
    <citation type="submission" date="2016-10" db="EMBL/GenBank/DDBJ databases">
        <authorList>
            <person name="de Groot N.N."/>
        </authorList>
    </citation>
    <scope>NUCLEOTIDE SEQUENCE [LARGE SCALE GENOMIC DNA]</scope>
    <source>
        <strain evidence="1 2">DSM 44892</strain>
    </source>
</reference>
<proteinExistence type="predicted"/>
<dbReference type="InterPro" id="IPR020845">
    <property type="entry name" value="AMP-binding_CS"/>
</dbReference>
<organism evidence="1 2">
    <name type="scientific">Rhodococcus triatomae</name>
    <dbReference type="NCBI Taxonomy" id="300028"/>
    <lineage>
        <taxon>Bacteria</taxon>
        <taxon>Bacillati</taxon>
        <taxon>Actinomycetota</taxon>
        <taxon>Actinomycetes</taxon>
        <taxon>Mycobacteriales</taxon>
        <taxon>Nocardiaceae</taxon>
        <taxon>Rhodococcus</taxon>
    </lineage>
</organism>
<gene>
    <name evidence="1" type="ORF">SAMN05444695_10878</name>
</gene>
<dbReference type="PROSITE" id="PS50075">
    <property type="entry name" value="CARRIER"/>
    <property type="match status" value="1"/>
</dbReference>
<dbReference type="GO" id="GO:0005737">
    <property type="term" value="C:cytoplasm"/>
    <property type="evidence" value="ECO:0007669"/>
    <property type="project" value="TreeGrafter"/>
</dbReference>
<dbReference type="Proteomes" id="UP000183263">
    <property type="component" value="Unassembled WGS sequence"/>
</dbReference>
<dbReference type="EMBL" id="FNDN01000008">
    <property type="protein sequence ID" value="SDI51222.1"/>
    <property type="molecule type" value="Genomic_DNA"/>
</dbReference>